<comment type="similarity">
    <text evidence="1">Belongs to the protein-tyrosine phosphatase family. Non-receptor class subfamily.</text>
</comment>
<dbReference type="InterPro" id="IPR003595">
    <property type="entry name" value="Tyr_Pase_cat"/>
</dbReference>
<feature type="domain" description="Tyrosine-protein phosphatase" evidence="3">
    <location>
        <begin position="398"/>
        <end position="767"/>
    </location>
</feature>
<proteinExistence type="inferred from homology"/>
<dbReference type="InterPro" id="IPR050348">
    <property type="entry name" value="Protein-Tyr_Phosphatase"/>
</dbReference>
<evidence type="ECO:0000313" key="5">
    <source>
        <dbReference type="EMBL" id="CCF59680.1"/>
    </source>
</evidence>
<dbReference type="EMBL" id="HE650828">
    <property type="protein sequence ID" value="CCF59680.1"/>
    <property type="molecule type" value="Genomic_DNA"/>
</dbReference>
<evidence type="ECO:0000259" key="3">
    <source>
        <dbReference type="PROSITE" id="PS50055"/>
    </source>
</evidence>
<feature type="compositionally biased region" description="Polar residues" evidence="2">
    <location>
        <begin position="426"/>
        <end position="444"/>
    </location>
</feature>
<feature type="domain" description="Tyrosine specific protein phosphatases" evidence="4">
    <location>
        <begin position="667"/>
        <end position="758"/>
    </location>
</feature>
<dbReference type="GO" id="GO:0004725">
    <property type="term" value="F:protein tyrosine phosphatase activity"/>
    <property type="evidence" value="ECO:0007669"/>
    <property type="project" value="EnsemblFungi"/>
</dbReference>
<evidence type="ECO:0000313" key="6">
    <source>
        <dbReference type="Proteomes" id="UP000005220"/>
    </source>
</evidence>
<feature type="compositionally biased region" description="Low complexity" evidence="2">
    <location>
        <begin position="470"/>
        <end position="484"/>
    </location>
</feature>
<dbReference type="AlphaFoldDB" id="H2AZC4"/>
<dbReference type="KEGG" id="kaf:KAFR_0H02710"/>
<feature type="region of interest" description="Disordered" evidence="2">
    <location>
        <begin position="426"/>
        <end position="498"/>
    </location>
</feature>
<dbReference type="GO" id="GO:0071507">
    <property type="term" value="P:pheromone response MAPK cascade"/>
    <property type="evidence" value="ECO:0007669"/>
    <property type="project" value="EnsemblFungi"/>
</dbReference>
<dbReference type="PROSITE" id="PS00383">
    <property type="entry name" value="TYR_PHOSPHATASE_1"/>
    <property type="match status" value="1"/>
</dbReference>
<keyword evidence="6" id="KW-1185">Reference proteome</keyword>
<dbReference type="GO" id="GO:1903138">
    <property type="term" value="P:negative regulation of cell integrity MAPK cascade"/>
    <property type="evidence" value="ECO:0007669"/>
    <property type="project" value="EnsemblFungi"/>
</dbReference>
<dbReference type="GO" id="GO:0043937">
    <property type="term" value="P:regulation of sporulation"/>
    <property type="evidence" value="ECO:0007669"/>
    <property type="project" value="EnsemblFungi"/>
</dbReference>
<evidence type="ECO:0000256" key="1">
    <source>
        <dbReference type="ARBA" id="ARBA00009649"/>
    </source>
</evidence>
<dbReference type="Gene3D" id="3.90.190.10">
    <property type="entry name" value="Protein tyrosine phosphatase superfamily"/>
    <property type="match status" value="1"/>
</dbReference>
<dbReference type="GeneID" id="13887676"/>
<dbReference type="Pfam" id="PF00102">
    <property type="entry name" value="Y_phosphatase"/>
    <property type="match status" value="1"/>
</dbReference>
<organism evidence="5 6">
    <name type="scientific">Kazachstania africana (strain ATCC 22294 / BCRC 22015 / CBS 2517 / CECT 1963 / NBRC 1671 / NRRL Y-8276)</name>
    <name type="common">Yeast</name>
    <name type="synonym">Kluyveromyces africanus</name>
    <dbReference type="NCBI Taxonomy" id="1071382"/>
    <lineage>
        <taxon>Eukaryota</taxon>
        <taxon>Fungi</taxon>
        <taxon>Dikarya</taxon>
        <taxon>Ascomycota</taxon>
        <taxon>Saccharomycotina</taxon>
        <taxon>Saccharomycetes</taxon>
        <taxon>Saccharomycetales</taxon>
        <taxon>Saccharomycetaceae</taxon>
        <taxon>Kazachstania</taxon>
    </lineage>
</organism>
<dbReference type="InterPro" id="IPR000242">
    <property type="entry name" value="PTP_cat"/>
</dbReference>
<evidence type="ECO:0000256" key="2">
    <source>
        <dbReference type="SAM" id="MobiDB-lite"/>
    </source>
</evidence>
<dbReference type="PANTHER" id="PTHR19134:SF561">
    <property type="entry name" value="PROTEIN TYROSINE PHOSPHATASE 36E, ISOFORM A"/>
    <property type="match status" value="1"/>
</dbReference>
<dbReference type="SMART" id="SM00404">
    <property type="entry name" value="PTPc_motif"/>
    <property type="match status" value="1"/>
</dbReference>
<evidence type="ECO:0000259" key="4">
    <source>
        <dbReference type="PROSITE" id="PS50056"/>
    </source>
</evidence>
<sequence length="776" mass="88462">MFPTDPKSTKFVDLESTDYRLNDLKHCSSINSLIEDYLAPSDGNILLFDLSPSDCPIPNSFTISSPATSVSSLFCNHTKSSLLTANRNLHKIHLSLPTTLLKRPKFTFANMLQTLFTKEKKDSILNLIANSSIFIFYDRNSVFDKCTIQTYLLIKKFQNFLDANVDYQLILLSSDEPFTQDKTVDTKEMATTIYNREISANGQQYSLTINIPTSATNKSFIRSIKKINVNYSPNSLKKYFDFNIPDNLLENDNCLPEWLRQFTIKSNHDKILSNLYHKFQLLEDLEIERLSKCLIKEEEDKQQRMDSSYINELNQSFLQSSSSYHKIYSLHHLQKQFKKRKQDNLNDKRVPALLVTTEVNESHASISDTNSSTPLSEGDVLLTPLDNYAVSKGIQSFNKNRYSNIVPYEHSRVKLAPSPILNGNGESICSSDLDQGPLDNNNNITDHRMKNQRYPSPNDMNNQKGFNVPSSSLSISSAKSNSISTNPPTSEGSSIGQKSQVADDTLVIDDYFNANYLSIPQINPDYTYVATQAPLPTTIDDFWNVIISNNINVIVSLNSDDELHMKKWDIYWDNPDNSNLKHKYNVKLVTLIENFNGIDGFVLRIFRVNKKDKDNFSIIYQLHYTKWLDSCVVDVSELLKLFQCKDSLLQNPLDSIERSSLVTQSDKKRIKNLTKLSENYTDEGSPMNKSPLLVHCSAGCGRTGVFITLDILTSILSDGKSASNEVDVWNMKQDLLFIIINELRKQRLSMVQNLSQFVACYESIFLYFALLKEKLK</sequence>
<dbReference type="InParanoid" id="H2AZC4"/>
<evidence type="ECO:0008006" key="7">
    <source>
        <dbReference type="Google" id="ProtNLM"/>
    </source>
</evidence>
<dbReference type="GO" id="GO:0005634">
    <property type="term" value="C:nucleus"/>
    <property type="evidence" value="ECO:0007669"/>
    <property type="project" value="EnsemblFungi"/>
</dbReference>
<dbReference type="InterPro" id="IPR000387">
    <property type="entry name" value="Tyr_Pase_dom"/>
</dbReference>
<protein>
    <recommendedName>
        <fullName evidence="7">Tyrosine specific protein phosphatases domain-containing protein</fullName>
    </recommendedName>
</protein>
<dbReference type="InterPro" id="IPR029021">
    <property type="entry name" value="Prot-tyrosine_phosphatase-like"/>
</dbReference>
<dbReference type="FunCoup" id="H2AZC4">
    <property type="interactions" value="184"/>
</dbReference>
<dbReference type="PRINTS" id="PR00700">
    <property type="entry name" value="PRTYPHPHTASE"/>
</dbReference>
<reference evidence="5 6" key="1">
    <citation type="journal article" date="2011" name="Proc. Natl. Acad. Sci. U.S.A.">
        <title>Evolutionary erosion of yeast sex chromosomes by mating-type switching accidents.</title>
        <authorList>
            <person name="Gordon J.L."/>
            <person name="Armisen D."/>
            <person name="Proux-Wera E."/>
            <person name="Oheigeartaigh S.S."/>
            <person name="Byrne K.P."/>
            <person name="Wolfe K.H."/>
        </authorList>
    </citation>
    <scope>NUCLEOTIDE SEQUENCE [LARGE SCALE GENOMIC DNA]</scope>
    <source>
        <strain evidence="6">ATCC 22294 / BCRC 22015 / CBS 2517 / CECT 1963 / NBRC 1671 / NRRL Y-8276</strain>
    </source>
</reference>
<dbReference type="HOGENOM" id="CLU_009242_0_0_1"/>
<dbReference type="PROSITE" id="PS50056">
    <property type="entry name" value="TYR_PHOSPHATASE_2"/>
    <property type="match status" value="1"/>
</dbReference>
<dbReference type="SUPFAM" id="SSF52799">
    <property type="entry name" value="(Phosphotyrosine protein) phosphatases II"/>
    <property type="match status" value="1"/>
</dbReference>
<feature type="compositionally biased region" description="Polar residues" evidence="2">
    <location>
        <begin position="453"/>
        <end position="469"/>
    </location>
</feature>
<dbReference type="SMART" id="SM00194">
    <property type="entry name" value="PTPc"/>
    <property type="match status" value="1"/>
</dbReference>
<name>H2AZC4_KAZAF</name>
<gene>
    <name evidence="5" type="primary">KAFR0H02710</name>
    <name evidence="5" type="ORF">KAFR_0H02710</name>
</gene>
<dbReference type="Proteomes" id="UP000005220">
    <property type="component" value="Chromosome 8"/>
</dbReference>
<dbReference type="PANTHER" id="PTHR19134">
    <property type="entry name" value="RECEPTOR-TYPE TYROSINE-PROTEIN PHOSPHATASE"/>
    <property type="match status" value="1"/>
</dbReference>
<accession>H2AZC4</accession>
<dbReference type="GO" id="GO:0051457">
    <property type="term" value="P:maintenance of protein location in nucleus"/>
    <property type="evidence" value="ECO:0007669"/>
    <property type="project" value="EnsemblFungi"/>
</dbReference>
<dbReference type="PROSITE" id="PS50055">
    <property type="entry name" value="TYR_PHOSPHATASE_PTP"/>
    <property type="match status" value="1"/>
</dbReference>
<dbReference type="GO" id="GO:0071852">
    <property type="term" value="P:fungal-type cell wall organization or biogenesis"/>
    <property type="evidence" value="ECO:0007669"/>
    <property type="project" value="EnsemblFungi"/>
</dbReference>
<dbReference type="RefSeq" id="XP_003958815.1">
    <property type="nucleotide sequence ID" value="XM_003958766.1"/>
</dbReference>
<dbReference type="OrthoDB" id="6058203at2759"/>
<dbReference type="eggNOG" id="KOG0789">
    <property type="taxonomic scope" value="Eukaryota"/>
</dbReference>
<feature type="compositionally biased region" description="Polar residues" evidence="2">
    <location>
        <begin position="485"/>
        <end position="498"/>
    </location>
</feature>
<dbReference type="STRING" id="1071382.H2AZC4"/>
<dbReference type="InterPro" id="IPR016130">
    <property type="entry name" value="Tyr_Pase_AS"/>
</dbReference>
<dbReference type="GO" id="GO:0071474">
    <property type="term" value="P:cellular hyperosmotic response"/>
    <property type="evidence" value="ECO:0007669"/>
    <property type="project" value="EnsemblFungi"/>
</dbReference>